<dbReference type="SUPFAM" id="SSF88688">
    <property type="entry name" value="Families 57/38 glycoside transferase middle domain"/>
    <property type="match status" value="1"/>
</dbReference>
<evidence type="ECO:0000313" key="7">
    <source>
        <dbReference type="Proteomes" id="UP000464954"/>
    </source>
</evidence>
<dbReference type="InterPro" id="IPR000602">
    <property type="entry name" value="Glyco_hydro_38_N"/>
</dbReference>
<keyword evidence="4" id="KW-0326">Glycosidase</keyword>
<dbReference type="Gene3D" id="1.20.1270.50">
    <property type="entry name" value="Glycoside hydrolase family 38, central domain"/>
    <property type="match status" value="1"/>
</dbReference>
<dbReference type="PANTHER" id="PTHR46017:SF2">
    <property type="entry name" value="MANNOSYLGLYCERATE HYDROLASE"/>
    <property type="match status" value="1"/>
</dbReference>
<evidence type="ECO:0000256" key="2">
    <source>
        <dbReference type="ARBA" id="ARBA00022723"/>
    </source>
</evidence>
<dbReference type="InterPro" id="IPR027291">
    <property type="entry name" value="Glyco_hydro_38_N_sf"/>
</dbReference>
<name>A0A6P1MAX8_9BACT</name>
<organism evidence="6 7">
    <name type="scientific">Tichowtungia aerotolerans</name>
    <dbReference type="NCBI Taxonomy" id="2697043"/>
    <lineage>
        <taxon>Bacteria</taxon>
        <taxon>Pseudomonadati</taxon>
        <taxon>Kiritimatiellota</taxon>
        <taxon>Tichowtungiia</taxon>
        <taxon>Tichowtungiales</taxon>
        <taxon>Tichowtungiaceae</taxon>
        <taxon>Tichowtungia</taxon>
    </lineage>
</organism>
<dbReference type="InterPro" id="IPR011013">
    <property type="entry name" value="Gal_mutarotase_sf_dom"/>
</dbReference>
<dbReference type="InterPro" id="IPR011682">
    <property type="entry name" value="Glyco_hydro_38_C"/>
</dbReference>
<dbReference type="SMART" id="SM00872">
    <property type="entry name" value="Alpha-mann_mid"/>
    <property type="match status" value="1"/>
</dbReference>
<evidence type="ECO:0000259" key="5">
    <source>
        <dbReference type="SMART" id="SM00872"/>
    </source>
</evidence>
<keyword evidence="7" id="KW-1185">Reference proteome</keyword>
<evidence type="ECO:0000256" key="1">
    <source>
        <dbReference type="ARBA" id="ARBA00009792"/>
    </source>
</evidence>
<dbReference type="Gene3D" id="3.40.50.11160">
    <property type="match status" value="1"/>
</dbReference>
<dbReference type="SUPFAM" id="SSF88713">
    <property type="entry name" value="Glycoside hydrolase/deacetylase"/>
    <property type="match status" value="1"/>
</dbReference>
<dbReference type="InterPro" id="IPR028995">
    <property type="entry name" value="Glyco_hydro_57/38_cen_sf"/>
</dbReference>
<dbReference type="Pfam" id="PF01074">
    <property type="entry name" value="Glyco_hydro_38N"/>
    <property type="match status" value="1"/>
</dbReference>
<dbReference type="AlphaFoldDB" id="A0A6P1MAX8"/>
<evidence type="ECO:0000256" key="4">
    <source>
        <dbReference type="ARBA" id="ARBA00023295"/>
    </source>
</evidence>
<dbReference type="GO" id="GO:0046872">
    <property type="term" value="F:metal ion binding"/>
    <property type="evidence" value="ECO:0007669"/>
    <property type="project" value="UniProtKB-KW"/>
</dbReference>
<dbReference type="Gene3D" id="2.70.98.30">
    <property type="entry name" value="Golgi alpha-mannosidase II, domain 4"/>
    <property type="match status" value="1"/>
</dbReference>
<dbReference type="GO" id="GO:0030246">
    <property type="term" value="F:carbohydrate binding"/>
    <property type="evidence" value="ECO:0007669"/>
    <property type="project" value="InterPro"/>
</dbReference>
<feature type="domain" description="Glycoside hydrolase family 38 central" evidence="5">
    <location>
        <begin position="341"/>
        <end position="419"/>
    </location>
</feature>
<protein>
    <recommendedName>
        <fullName evidence="5">Glycoside hydrolase family 38 central domain-containing protein</fullName>
    </recommendedName>
</protein>
<dbReference type="Pfam" id="PF09261">
    <property type="entry name" value="Alpha-mann_mid"/>
    <property type="match status" value="1"/>
</dbReference>
<dbReference type="InterPro" id="IPR011330">
    <property type="entry name" value="Glyco_hydro/deAcase_b/a-brl"/>
</dbReference>
<dbReference type="InterPro" id="IPR041147">
    <property type="entry name" value="GH38_C"/>
</dbReference>
<comment type="similarity">
    <text evidence="1">Belongs to the glycosyl hydrolase 38 family.</text>
</comment>
<keyword evidence="2" id="KW-0479">Metal-binding</keyword>
<reference evidence="6 7" key="1">
    <citation type="submission" date="2020-01" db="EMBL/GenBank/DDBJ databases">
        <title>Ponticoccus aerotolerans gen. nov., sp. nov., an anaerobic bacterium and proposal of Ponticoccusceae fam. nov., Ponticoccusles ord. nov. and Ponticoccuse classis nov. in the phylum Kiritimatiellaeota.</title>
        <authorList>
            <person name="Zhou L.Y."/>
            <person name="Du Z.J."/>
        </authorList>
    </citation>
    <scope>NUCLEOTIDE SEQUENCE [LARGE SCALE GENOMIC DNA]</scope>
    <source>
        <strain evidence="6 7">S-5007</strain>
    </source>
</reference>
<dbReference type="Pfam" id="PF07748">
    <property type="entry name" value="Glyco_hydro_38C"/>
    <property type="match status" value="1"/>
</dbReference>
<dbReference type="RefSeq" id="WP_160627289.1">
    <property type="nucleotide sequence ID" value="NZ_CP047593.1"/>
</dbReference>
<evidence type="ECO:0000256" key="3">
    <source>
        <dbReference type="ARBA" id="ARBA00022801"/>
    </source>
</evidence>
<dbReference type="Gene3D" id="3.20.110.10">
    <property type="entry name" value="Glycoside hydrolase 38, N terminal domain"/>
    <property type="match status" value="1"/>
</dbReference>
<dbReference type="GO" id="GO:0009313">
    <property type="term" value="P:oligosaccharide catabolic process"/>
    <property type="evidence" value="ECO:0007669"/>
    <property type="project" value="TreeGrafter"/>
</dbReference>
<dbReference type="Gene3D" id="2.60.40.2210">
    <property type="match status" value="1"/>
</dbReference>
<dbReference type="InterPro" id="IPR015341">
    <property type="entry name" value="Glyco_hydro_38_cen"/>
</dbReference>
<dbReference type="GO" id="GO:0004559">
    <property type="term" value="F:alpha-mannosidase activity"/>
    <property type="evidence" value="ECO:0007669"/>
    <property type="project" value="InterPro"/>
</dbReference>
<dbReference type="PANTHER" id="PTHR46017">
    <property type="entry name" value="ALPHA-MANNOSIDASE 2C1"/>
    <property type="match status" value="1"/>
</dbReference>
<evidence type="ECO:0000313" key="6">
    <source>
        <dbReference type="EMBL" id="QHI68706.1"/>
    </source>
</evidence>
<dbReference type="InterPro" id="IPR037094">
    <property type="entry name" value="Glyco_hydro_38_cen_sf"/>
</dbReference>
<dbReference type="Proteomes" id="UP000464954">
    <property type="component" value="Chromosome"/>
</dbReference>
<keyword evidence="3" id="KW-0378">Hydrolase</keyword>
<dbReference type="Pfam" id="PF17677">
    <property type="entry name" value="Glyco_hydro38C2"/>
    <property type="match status" value="1"/>
</dbReference>
<proteinExistence type="inferred from homology"/>
<dbReference type="KEGG" id="taer:GT409_04340"/>
<accession>A0A6P1MAX8</accession>
<dbReference type="EMBL" id="CP047593">
    <property type="protein sequence ID" value="QHI68706.1"/>
    <property type="molecule type" value="Genomic_DNA"/>
</dbReference>
<gene>
    <name evidence="6" type="ORF">GT409_04340</name>
</gene>
<dbReference type="GO" id="GO:0006013">
    <property type="term" value="P:mannose metabolic process"/>
    <property type="evidence" value="ECO:0007669"/>
    <property type="project" value="InterPro"/>
</dbReference>
<dbReference type="Gene3D" id="2.60.40.2220">
    <property type="match status" value="1"/>
</dbReference>
<dbReference type="SUPFAM" id="SSF74650">
    <property type="entry name" value="Galactose mutarotase-like"/>
    <property type="match status" value="1"/>
</dbReference>
<sequence length="952" mass="106450">MKYDMHLIMNTHWDREYRWSFRETQMRLMEAGDILIDTMEKDSRFKYFHPDSQASFLEDYLELRPENKERVHKLVGEGRILAGPWYTLPAEFLVSGEALTRNLLMGHRIAGDMGGVMKCAYNIFSWGQVSQLPQIYRQFGMDTILFYRGIDQSKLDKLEFWWEAPDGSRAMGHTFGSYHRLNFWVYVYGPYIKGLVQEGSPSSGSFSIESIRDGGGVLVHMSDDASKDDINFHTLNQPKANSIDAAMQGMQTLLDSVKDISSTSNLLFLQGFDQENPDPIVPDLIDQINERIDYGKIHISSLPQYVKKVRAELEETGKDKDLVTMTGEMLSVESNGDAFAPLYVGVFSARMPLKLMNDDAQYRLEKWAEPAACWQKLIGGEYPETVLRMAWKNILQNQQHDGIGGCHVDRIQLAMEERYREANDISEAVTRDALKALTAQIDFSNLGDKEIGVTVFNSTLTVRQEVVEFVVDVPHEWGMRKIPGHHYKVPMMVEVFDADGNEVRAQICGIEDDSVYAYLKYGSAFNFDSTRIKIAIDADVPAMGWSSFKVVPKQAASRPVDLICSEPNVLENEFLRAMIHGDGTVNLLDKQTDEIYCGLNAFEDEGECGGPLTHVTPNEPGLYSTNDQPASIALVQNGPLCSTLRVERDWLLPEGLDAERRIHVPHGAEWVDYGALKRSAVKKAVKLVTEITLRRDSRRLEFSTSVENTVKDHRLRVLFPSGLEKASVCHVDSPYDVVERGIAIPDSTGWYEEAAKTLPTSSFVDVSDGTNGLAVMHAGLSEYEVTDNKQRAIALTLLRCFGTAGNPSETHQDQALAQCQGTHVFKYAVQPHAGGWQQAGVVAEALCFNAPLRVAECTPHKGSLPQVHSFFTADDDRLVLSALKQAEHEDALVLRGYNPTREDLDVTITLPENIAAVEQVTLEEKAFETLSVSNGSVSLKVGKGEIVNLLLK</sequence>